<name>A0A5P8PR91_9CAUD</name>
<evidence type="ECO:0000313" key="2">
    <source>
        <dbReference type="Proteomes" id="UP000326537"/>
    </source>
</evidence>
<gene>
    <name evidence="1" type="ORF">VBApiPXC38_89</name>
</gene>
<dbReference type="Proteomes" id="UP000326537">
    <property type="component" value="Segment"/>
</dbReference>
<evidence type="ECO:0000313" key="1">
    <source>
        <dbReference type="EMBL" id="QFR59776.1"/>
    </source>
</evidence>
<reference evidence="1 2" key="1">
    <citation type="submission" date="2019-09" db="EMBL/GenBank/DDBJ databases">
        <title>The characteristics and genome analysis of VB_ApiP_XC38, a novel N4-like phage Infecting Acinetobacter pittii.</title>
        <authorList>
            <person name="Cheng M."/>
        </authorList>
    </citation>
    <scope>NUCLEOTIDE SEQUENCE [LARGE SCALE GENOMIC DNA]</scope>
</reference>
<organism evidence="1 2">
    <name type="scientific">Acinetobacter phage VB_ApiP_XC38</name>
    <dbReference type="NCBI Taxonomy" id="2655002"/>
    <lineage>
        <taxon>Viruses</taxon>
        <taxon>Duplodnaviria</taxon>
        <taxon>Heunggongvirae</taxon>
        <taxon>Uroviricota</taxon>
        <taxon>Caudoviricetes</taxon>
        <taxon>Schitoviridae</taxon>
        <taxon>Exceevirus</taxon>
        <taxon>Exceevirus Xc38</taxon>
    </lineage>
</organism>
<keyword evidence="2" id="KW-1185">Reference proteome</keyword>
<protein>
    <submittedName>
        <fullName evidence="1">RNA polymerase small subunit</fullName>
    </submittedName>
</protein>
<dbReference type="SUPFAM" id="SSF56672">
    <property type="entry name" value="DNA/RNA polymerases"/>
    <property type="match status" value="1"/>
</dbReference>
<dbReference type="EMBL" id="MN508356">
    <property type="protein sequence ID" value="QFR59776.1"/>
    <property type="molecule type" value="Genomic_DNA"/>
</dbReference>
<dbReference type="InterPro" id="IPR043502">
    <property type="entry name" value="DNA/RNA_pol_sf"/>
</dbReference>
<accession>A0A5P8PR91</accession>
<sequence length="326" mass="37302">MPMSREELIELQTQTEQMYSRKGIKSAVKAYMDTIPEVDACIKRGVALIEAWCQSPSSYASKQTRKDHISQMDLTELVEDVFIRIASLSSETTLNNLASQLAPSMGFDDTRVGIQAMAEIIAILCETDFYNLEKYHINSSIYVKSNFYLTDELQAYVERACYLPPLITKPKKLHNNRSSGYLTLKGESLILGGSMNHHNDPIALDVLNIMNRYRLSLNEWQLENTPELPTHDLDTVENAHELTEIELMKAVSQQKKNWQKHLDQSQTFYKHIVESGNKMYITTKVDKRGRIYFCGHHITPQGTSYKKSIVELYDKETIDVPSGYFG</sequence>
<proteinExistence type="predicted"/>